<reference evidence="2 3" key="1">
    <citation type="submission" date="2011-07" db="EMBL/GenBank/DDBJ databases">
        <title>The complete genome of chromosome of Emticicia oligotrophica DSM 17448.</title>
        <authorList>
            <consortium name="US DOE Joint Genome Institute (JGI-PGF)"/>
            <person name="Lucas S."/>
            <person name="Han J."/>
            <person name="Lapidus A."/>
            <person name="Bruce D."/>
            <person name="Goodwin L."/>
            <person name="Pitluck S."/>
            <person name="Peters L."/>
            <person name="Kyrpides N."/>
            <person name="Mavromatis K."/>
            <person name="Ivanova N."/>
            <person name="Ovchinnikova G."/>
            <person name="Teshima H."/>
            <person name="Detter J.C."/>
            <person name="Tapia R."/>
            <person name="Han C."/>
            <person name="Land M."/>
            <person name="Hauser L."/>
            <person name="Markowitz V."/>
            <person name="Cheng J.-F."/>
            <person name="Hugenholtz P."/>
            <person name="Woyke T."/>
            <person name="Wu D."/>
            <person name="Tindall B."/>
            <person name="Pomrenke H."/>
            <person name="Brambilla E."/>
            <person name="Klenk H.-P."/>
            <person name="Eisen J.A."/>
        </authorList>
    </citation>
    <scope>NUCLEOTIDE SEQUENCE [LARGE SCALE GENOMIC DNA]</scope>
    <source>
        <strain evidence="2 3">DSM 17448</strain>
    </source>
</reference>
<evidence type="ECO:0000256" key="1">
    <source>
        <dbReference type="SAM" id="SignalP"/>
    </source>
</evidence>
<dbReference type="RefSeq" id="WP_015029715.1">
    <property type="nucleotide sequence ID" value="NC_018748.1"/>
</dbReference>
<name>A0ABN4ANM4_EMTOG</name>
<dbReference type="PROSITE" id="PS51257">
    <property type="entry name" value="PROKAR_LIPOPROTEIN"/>
    <property type="match status" value="1"/>
</dbReference>
<accession>A0ABN4ANM4</accession>
<evidence type="ECO:0008006" key="4">
    <source>
        <dbReference type="Google" id="ProtNLM"/>
    </source>
</evidence>
<proteinExistence type="predicted"/>
<dbReference type="Proteomes" id="UP000002875">
    <property type="component" value="Chromosome"/>
</dbReference>
<feature type="chain" id="PRO_5045241167" description="DUF3471 domain-containing protein" evidence="1">
    <location>
        <begin position="22"/>
        <end position="121"/>
    </location>
</feature>
<sequence length="121" mass="12995">MKKIALFVILGIFACSFETVAQSTSTTPVAAIDTVAAKAYVGKYKVKEGPFEELIVSIQNGKLFGEAVGQGSAELAPTKEVEIFEVLGYGGTVEFIRNENKNVVKVKLSIQGNIIEAEKQP</sequence>
<organism evidence="2 3">
    <name type="scientific">Emticicia oligotrophica (strain DSM 17448 / CIP 109782 / MTCC 6937 / GPTSA100-15)</name>
    <dbReference type="NCBI Taxonomy" id="929562"/>
    <lineage>
        <taxon>Bacteria</taxon>
        <taxon>Pseudomonadati</taxon>
        <taxon>Bacteroidota</taxon>
        <taxon>Cytophagia</taxon>
        <taxon>Cytophagales</taxon>
        <taxon>Leadbetterellaceae</taxon>
        <taxon>Emticicia</taxon>
    </lineage>
</organism>
<keyword evidence="3" id="KW-1185">Reference proteome</keyword>
<gene>
    <name evidence="2" type="ordered locus">Emtol_2887</name>
</gene>
<evidence type="ECO:0000313" key="2">
    <source>
        <dbReference type="EMBL" id="AFK04020.1"/>
    </source>
</evidence>
<dbReference type="EMBL" id="CP002961">
    <property type="protein sequence ID" value="AFK04020.1"/>
    <property type="molecule type" value="Genomic_DNA"/>
</dbReference>
<keyword evidence="1" id="KW-0732">Signal</keyword>
<evidence type="ECO:0000313" key="3">
    <source>
        <dbReference type="Proteomes" id="UP000002875"/>
    </source>
</evidence>
<feature type="signal peptide" evidence="1">
    <location>
        <begin position="1"/>
        <end position="21"/>
    </location>
</feature>
<protein>
    <recommendedName>
        <fullName evidence="4">DUF3471 domain-containing protein</fullName>
    </recommendedName>
</protein>